<proteinExistence type="predicted"/>
<dbReference type="InterPro" id="IPR045948">
    <property type="entry name" value="DUF6368"/>
</dbReference>
<gene>
    <name evidence="1" type="ORF">GCM10011609_44230</name>
</gene>
<reference evidence="2" key="1">
    <citation type="journal article" date="2019" name="Int. J. Syst. Evol. Microbiol.">
        <title>The Global Catalogue of Microorganisms (GCM) 10K type strain sequencing project: providing services to taxonomists for standard genome sequencing and annotation.</title>
        <authorList>
            <consortium name="The Broad Institute Genomics Platform"/>
            <consortium name="The Broad Institute Genome Sequencing Center for Infectious Disease"/>
            <person name="Wu L."/>
            <person name="Ma J."/>
        </authorList>
    </citation>
    <scope>NUCLEOTIDE SEQUENCE [LARGE SCALE GENOMIC DNA]</scope>
    <source>
        <strain evidence="2">CGMCC 4.7319</strain>
    </source>
</reference>
<comment type="caution">
    <text evidence="1">The sequence shown here is derived from an EMBL/GenBank/DDBJ whole genome shotgun (WGS) entry which is preliminary data.</text>
</comment>
<protein>
    <recommendedName>
        <fullName evidence="3">GNAT family N-acetyltransferase</fullName>
    </recommendedName>
</protein>
<dbReference type="RefSeq" id="WP_189156701.1">
    <property type="nucleotide sequence ID" value="NZ_BMNC01000006.1"/>
</dbReference>
<sequence length="92" mass="10073">MPGPTLVVELAESVPETALREFEAFVRRHSTRFEQPRPWFFDVSAGCDTQADHVATGLPGVLGVTGGPYPTALGTAGFLRAWAEQSRFRLLK</sequence>
<accession>A0ABQ2I7A6</accession>
<dbReference type="Proteomes" id="UP000597656">
    <property type="component" value="Unassembled WGS sequence"/>
</dbReference>
<dbReference type="EMBL" id="BMNC01000006">
    <property type="protein sequence ID" value="GGN00841.1"/>
    <property type="molecule type" value="Genomic_DNA"/>
</dbReference>
<keyword evidence="2" id="KW-1185">Reference proteome</keyword>
<name>A0ABQ2I7A6_9PSEU</name>
<dbReference type="Pfam" id="PF19895">
    <property type="entry name" value="DUF6368"/>
    <property type="match status" value="1"/>
</dbReference>
<evidence type="ECO:0008006" key="3">
    <source>
        <dbReference type="Google" id="ProtNLM"/>
    </source>
</evidence>
<evidence type="ECO:0000313" key="1">
    <source>
        <dbReference type="EMBL" id="GGN00841.1"/>
    </source>
</evidence>
<organism evidence="1 2">
    <name type="scientific">Lentzea pudingi</name>
    <dbReference type="NCBI Taxonomy" id="1789439"/>
    <lineage>
        <taxon>Bacteria</taxon>
        <taxon>Bacillati</taxon>
        <taxon>Actinomycetota</taxon>
        <taxon>Actinomycetes</taxon>
        <taxon>Pseudonocardiales</taxon>
        <taxon>Pseudonocardiaceae</taxon>
        <taxon>Lentzea</taxon>
    </lineage>
</organism>
<evidence type="ECO:0000313" key="2">
    <source>
        <dbReference type="Proteomes" id="UP000597656"/>
    </source>
</evidence>